<feature type="compositionally biased region" description="Low complexity" evidence="1">
    <location>
        <begin position="84"/>
        <end position="103"/>
    </location>
</feature>
<sequence length="177" mass="20303">MNQTYYPHFIDLENDTIDFDFRINMAQSPTVSDSDEITFASSCNCCDDQWQEEEEECHHEHPSYIYCRSQNYSDRPQQPHRHSASAAIHTSSPPSPSSPVQRRSPYDHGQFKSRRRPSTILGVCMPEATQHQHAQRRLSGHLTFSTQVSSLPRAGSSRQVQGDCIPHCARRRPSIEF</sequence>
<accession>A0A7R9ZJS9</accession>
<reference evidence="2" key="1">
    <citation type="submission" date="2021-01" db="EMBL/GenBank/DDBJ databases">
        <authorList>
            <person name="Corre E."/>
            <person name="Pelletier E."/>
            <person name="Niang G."/>
            <person name="Scheremetjew M."/>
            <person name="Finn R."/>
            <person name="Kale V."/>
            <person name="Holt S."/>
            <person name="Cochrane G."/>
            <person name="Meng A."/>
            <person name="Brown T."/>
            <person name="Cohen L."/>
        </authorList>
    </citation>
    <scope>NUCLEOTIDE SEQUENCE</scope>
    <source>
        <strain evidence="2">CCMP3328</strain>
    </source>
</reference>
<name>A0A7R9ZJS9_9STRA</name>
<evidence type="ECO:0000313" key="2">
    <source>
        <dbReference type="EMBL" id="CAD8329045.1"/>
    </source>
</evidence>
<organism evidence="2">
    <name type="scientific">Craspedostauros australis</name>
    <dbReference type="NCBI Taxonomy" id="1486917"/>
    <lineage>
        <taxon>Eukaryota</taxon>
        <taxon>Sar</taxon>
        <taxon>Stramenopiles</taxon>
        <taxon>Ochrophyta</taxon>
        <taxon>Bacillariophyta</taxon>
        <taxon>Bacillariophyceae</taxon>
        <taxon>Bacillariophycidae</taxon>
        <taxon>Naviculales</taxon>
        <taxon>Naviculaceae</taxon>
        <taxon>Craspedostauros</taxon>
    </lineage>
</organism>
<gene>
    <name evidence="2" type="ORF">CAUS1442_LOCUS1143</name>
</gene>
<protein>
    <submittedName>
        <fullName evidence="2">Uncharacterized protein</fullName>
    </submittedName>
</protein>
<proteinExistence type="predicted"/>
<feature type="region of interest" description="Disordered" evidence="1">
    <location>
        <begin position="72"/>
        <end position="113"/>
    </location>
</feature>
<dbReference type="AlphaFoldDB" id="A0A7R9ZJS9"/>
<dbReference type="EMBL" id="HBEF01001792">
    <property type="protein sequence ID" value="CAD8329045.1"/>
    <property type="molecule type" value="Transcribed_RNA"/>
</dbReference>
<evidence type="ECO:0000256" key="1">
    <source>
        <dbReference type="SAM" id="MobiDB-lite"/>
    </source>
</evidence>